<dbReference type="RefSeq" id="WP_209531844.1">
    <property type="nucleotide sequence ID" value="NZ_JAEEGA010000020.1"/>
</dbReference>
<protein>
    <submittedName>
        <fullName evidence="2">Uncharacterized protein</fullName>
    </submittedName>
</protein>
<evidence type="ECO:0000256" key="1">
    <source>
        <dbReference type="SAM" id="MobiDB-lite"/>
    </source>
</evidence>
<organism evidence="2 3">
    <name type="scientific">Vagococcus allomyrinae</name>
    <dbReference type="NCBI Taxonomy" id="2794353"/>
    <lineage>
        <taxon>Bacteria</taxon>
        <taxon>Bacillati</taxon>
        <taxon>Bacillota</taxon>
        <taxon>Bacilli</taxon>
        <taxon>Lactobacillales</taxon>
        <taxon>Enterococcaceae</taxon>
        <taxon>Vagococcus</taxon>
    </lineage>
</organism>
<sequence>MFELLKKLKNSNYYYYADFDEEDLSDSEAELTVKKDSDKKFEKTKKPAEVRTTKSKETATKVTPITPSVSKQMSLNATKRTAKPMASPSAKEESTEEELANRVDALKTQVELLKKSKNKESDLLKAQFVELRREKEAIELQREIDRKQIRYYQNLEAANELLQKQLAVESEKVSHLHGKLQGNASESQRIVQLEAELERTKAQLLKHIKNATPDVKEAVDFTLEIARLEEELEAATTKMEYYVEYNEQLEIQVSQQAELAKQQAELAKAAALKEQTEREQAVAKQPGQLESLAVTEEQVKKGKLTQDERKPFDMERYDKETASDTVNAVVEESANAQPHVQVDFSDSLKVLYRELAETKKEAHLLFDEVMTVVHQKSE</sequence>
<evidence type="ECO:0000313" key="3">
    <source>
        <dbReference type="Proteomes" id="UP000674938"/>
    </source>
</evidence>
<feature type="region of interest" description="Disordered" evidence="1">
    <location>
        <begin position="32"/>
        <end position="97"/>
    </location>
</feature>
<evidence type="ECO:0000313" key="2">
    <source>
        <dbReference type="EMBL" id="MBP1043906.1"/>
    </source>
</evidence>
<name>A0A940PD61_9ENTE</name>
<comment type="caution">
    <text evidence="2">The sequence shown here is derived from an EMBL/GenBank/DDBJ whole genome shotgun (WGS) entry which is preliminary data.</text>
</comment>
<reference evidence="2" key="1">
    <citation type="submission" date="2020-12" db="EMBL/GenBank/DDBJ databases">
        <title>Vagococcus allomyrinae sp. nov. and Enterococcus lavae sp. nov., isolated from the larvae of Allomyrina dichotoma.</title>
        <authorList>
            <person name="Lee S.D."/>
        </authorList>
    </citation>
    <scope>NUCLEOTIDE SEQUENCE</scope>
    <source>
        <strain evidence="2">BWB3-3</strain>
    </source>
</reference>
<accession>A0A940PD61</accession>
<dbReference type="Proteomes" id="UP000674938">
    <property type="component" value="Unassembled WGS sequence"/>
</dbReference>
<dbReference type="AlphaFoldDB" id="A0A940PD61"/>
<feature type="compositionally biased region" description="Polar residues" evidence="1">
    <location>
        <begin position="60"/>
        <end position="79"/>
    </location>
</feature>
<proteinExistence type="predicted"/>
<gene>
    <name evidence="2" type="ORF">I6N95_23025</name>
</gene>
<dbReference type="EMBL" id="JAEEGA010000020">
    <property type="protein sequence ID" value="MBP1043906.1"/>
    <property type="molecule type" value="Genomic_DNA"/>
</dbReference>
<feature type="compositionally biased region" description="Basic and acidic residues" evidence="1">
    <location>
        <begin position="32"/>
        <end position="59"/>
    </location>
</feature>
<keyword evidence="3" id="KW-1185">Reference proteome</keyword>